<evidence type="ECO:0000256" key="12">
    <source>
        <dbReference type="ARBA" id="ARBA00023136"/>
    </source>
</evidence>
<evidence type="ECO:0000256" key="4">
    <source>
        <dbReference type="ARBA" id="ARBA00011533"/>
    </source>
</evidence>
<dbReference type="CTD" id="40477"/>
<evidence type="ECO:0000256" key="2">
    <source>
        <dbReference type="ARBA" id="ARBA00004443"/>
    </source>
</evidence>
<dbReference type="InterPro" id="IPR009947">
    <property type="entry name" value="NDUA7"/>
</dbReference>
<dbReference type="AlphaFoldDB" id="A0A6J2UCD3"/>
<name>A0A6J2UCD3_DROLE</name>
<accession>A0A6J2UCD3</accession>
<evidence type="ECO:0000256" key="3">
    <source>
        <dbReference type="ARBA" id="ARBA00005482"/>
    </source>
</evidence>
<dbReference type="GO" id="GO:0006120">
    <property type="term" value="P:mitochondrial electron transport, NADH to ubiquinone"/>
    <property type="evidence" value="ECO:0007669"/>
    <property type="project" value="TreeGrafter"/>
</dbReference>
<keyword evidence="12" id="KW-0472">Membrane</keyword>
<comment type="subunit">
    <text evidence="4">Complex I is composed of 45 different subunits.</text>
</comment>
<evidence type="ECO:0000256" key="5">
    <source>
        <dbReference type="ARBA" id="ARBA00016383"/>
    </source>
</evidence>
<evidence type="ECO:0000256" key="14">
    <source>
        <dbReference type="ARBA" id="ARBA00033401"/>
    </source>
</evidence>
<organism evidence="16 17">
    <name type="scientific">Drosophila lebanonensis</name>
    <name type="common">Fruit fly</name>
    <name type="synonym">Scaptodrosophila lebanonensis</name>
    <dbReference type="NCBI Taxonomy" id="7225"/>
    <lineage>
        <taxon>Eukaryota</taxon>
        <taxon>Metazoa</taxon>
        <taxon>Ecdysozoa</taxon>
        <taxon>Arthropoda</taxon>
        <taxon>Hexapoda</taxon>
        <taxon>Insecta</taxon>
        <taxon>Pterygota</taxon>
        <taxon>Neoptera</taxon>
        <taxon>Endopterygota</taxon>
        <taxon>Diptera</taxon>
        <taxon>Brachycera</taxon>
        <taxon>Muscomorpha</taxon>
        <taxon>Ephydroidea</taxon>
        <taxon>Drosophilidae</taxon>
        <taxon>Scaptodrosophila</taxon>
    </lineage>
</organism>
<evidence type="ECO:0000313" key="16">
    <source>
        <dbReference type="Proteomes" id="UP000504634"/>
    </source>
</evidence>
<evidence type="ECO:0000313" key="17">
    <source>
        <dbReference type="RefSeq" id="XP_030386126.1"/>
    </source>
</evidence>
<evidence type="ECO:0000256" key="9">
    <source>
        <dbReference type="ARBA" id="ARBA00022982"/>
    </source>
</evidence>
<evidence type="ECO:0000256" key="11">
    <source>
        <dbReference type="ARBA" id="ARBA00023128"/>
    </source>
</evidence>
<evidence type="ECO:0000256" key="6">
    <source>
        <dbReference type="ARBA" id="ARBA00022448"/>
    </source>
</evidence>
<dbReference type="Pfam" id="PF07347">
    <property type="entry name" value="CI-B14_5a"/>
    <property type="match status" value="1"/>
</dbReference>
<evidence type="ECO:0000256" key="8">
    <source>
        <dbReference type="ARBA" id="ARBA00022792"/>
    </source>
</evidence>
<dbReference type="PANTHER" id="PTHR12485">
    <property type="entry name" value="NADH-UBIQUINONE OXIDOREDUCTASE SUBUNIT B"/>
    <property type="match status" value="1"/>
</dbReference>
<dbReference type="OrthoDB" id="10063829at2759"/>
<proteinExistence type="inferred from homology"/>
<comment type="function">
    <text evidence="1">Accessory subunit of the mitochondrial membrane respiratory chain NADH dehydrogenase (Complex I), that is believed not to be involved in catalysis. Complex I functions in the transfer of electrons from NADH to the respiratory chain. The immediate electron acceptor for the enzyme is believed to be ubiquinone.</text>
</comment>
<comment type="subcellular location">
    <subcellularLocation>
        <location evidence="2">Mitochondrion inner membrane</location>
        <topology evidence="2">Peripheral membrane protein</topology>
        <orientation evidence="2">Matrix side</orientation>
    </subcellularLocation>
</comment>
<dbReference type="Proteomes" id="UP000504634">
    <property type="component" value="Unplaced"/>
</dbReference>
<keyword evidence="11" id="KW-0496">Mitochondrion</keyword>
<reference evidence="17" key="1">
    <citation type="submission" date="2025-08" db="UniProtKB">
        <authorList>
            <consortium name="RefSeq"/>
        </authorList>
    </citation>
    <scope>IDENTIFICATION</scope>
    <source>
        <strain evidence="17">11010-0011.00</strain>
        <tissue evidence="17">Whole body</tissue>
    </source>
</reference>
<keyword evidence="10" id="KW-0007">Acetylation</keyword>
<dbReference type="PANTHER" id="PTHR12485:SF1">
    <property type="entry name" value="NADH DEHYDROGENASE [UBIQUINONE] 1 ALPHA SUBCOMPLEX SUBUNIT 7"/>
    <property type="match status" value="1"/>
</dbReference>
<keyword evidence="8" id="KW-0999">Mitochondrion inner membrane</keyword>
<keyword evidence="16" id="KW-1185">Reference proteome</keyword>
<keyword evidence="6" id="KW-0813">Transport</keyword>
<evidence type="ECO:0000256" key="7">
    <source>
        <dbReference type="ARBA" id="ARBA00022660"/>
    </source>
</evidence>
<feature type="compositionally biased region" description="Basic and acidic residues" evidence="15">
    <location>
        <begin position="78"/>
        <end position="118"/>
    </location>
</feature>
<comment type="similarity">
    <text evidence="3">Belongs to the complex I NDUFA7 subunit family.</text>
</comment>
<keyword evidence="7" id="KW-0679">Respiratory chain</keyword>
<dbReference type="GeneID" id="115632966"/>
<evidence type="ECO:0000256" key="1">
    <source>
        <dbReference type="ARBA" id="ARBA00003195"/>
    </source>
</evidence>
<protein>
    <recommendedName>
        <fullName evidence="5">NADH dehydrogenase [ubiquinone] 1 alpha subcomplex subunit 7</fullName>
    </recommendedName>
    <alternativeName>
        <fullName evidence="14">Complex I-B14.5a</fullName>
    </alternativeName>
    <alternativeName>
        <fullName evidence="13">NADH-ubiquinone oxidoreductase subunit B14.5a</fullName>
    </alternativeName>
</protein>
<keyword evidence="9" id="KW-0249">Electron transport</keyword>
<evidence type="ECO:0000256" key="15">
    <source>
        <dbReference type="SAM" id="MobiDB-lite"/>
    </source>
</evidence>
<feature type="region of interest" description="Disordered" evidence="15">
    <location>
        <begin position="78"/>
        <end position="143"/>
    </location>
</feature>
<evidence type="ECO:0000256" key="10">
    <source>
        <dbReference type="ARBA" id="ARBA00022990"/>
    </source>
</evidence>
<dbReference type="RefSeq" id="XP_030386126.1">
    <property type="nucleotide sequence ID" value="XM_030530266.1"/>
</dbReference>
<sequence length="143" mass="15982">MNKMPDRRDIGPFLQRVRAFLLGREHTTAHRHQFNLSPRTQPPPDIPSGTAKLWTNYYFMRDARCQVRPPIDLVQQKKDQEAAEAAKMKAAEAAKAKGPEAGKAKGTESAKTEEKKPCADSISNKGKCKSGKLPTPGKLHFWD</sequence>
<dbReference type="GO" id="GO:0005743">
    <property type="term" value="C:mitochondrial inner membrane"/>
    <property type="evidence" value="ECO:0007669"/>
    <property type="project" value="UniProtKB-SubCell"/>
</dbReference>
<gene>
    <name evidence="17" type="primary">LOC115632966</name>
</gene>
<evidence type="ECO:0000256" key="13">
    <source>
        <dbReference type="ARBA" id="ARBA00030360"/>
    </source>
</evidence>